<dbReference type="Proteomes" id="UP000195442">
    <property type="component" value="Unassembled WGS sequence"/>
</dbReference>
<feature type="chain" id="PRO_5012028937" description="LamG domain-containing protein" evidence="1">
    <location>
        <begin position="38"/>
        <end position="228"/>
    </location>
</feature>
<evidence type="ECO:0000256" key="1">
    <source>
        <dbReference type="SAM" id="SignalP"/>
    </source>
</evidence>
<dbReference type="InterPro" id="IPR013320">
    <property type="entry name" value="ConA-like_dom_sf"/>
</dbReference>
<feature type="signal peptide" evidence="1">
    <location>
        <begin position="1"/>
        <end position="37"/>
    </location>
</feature>
<organism evidence="2 3">
    <name type="scientific">Crenothrix polyspora</name>
    <dbReference type="NCBI Taxonomy" id="360316"/>
    <lineage>
        <taxon>Bacteria</taxon>
        <taxon>Pseudomonadati</taxon>
        <taxon>Pseudomonadota</taxon>
        <taxon>Gammaproteobacteria</taxon>
        <taxon>Methylococcales</taxon>
        <taxon>Crenotrichaceae</taxon>
        <taxon>Crenothrix</taxon>
    </lineage>
</organism>
<gene>
    <name evidence="2" type="ORF">CRENPOLYSF2_3900004</name>
</gene>
<dbReference type="OrthoDB" id="5560538at2"/>
<dbReference type="Gene3D" id="2.60.120.200">
    <property type="match status" value="1"/>
</dbReference>
<sequence length="228" mass="24456">MPLVFNYKHPAQTFKHWQFIVGFLVLFACIGNSTANAALTTGLVAHYCFDDRANLGKDCSGKGNKGVVQGGVSYTTEIRGGGAKFGGIKKPGDILVKNSASLRFSKALTVSAFVKITDGVGMDGNTANAAVGRHTILAKSHDISGFWMAAQIDKTNKFTSYGANNSYVKPSFGFGSATTKDVKKAKWVHVVYVIANGVARIYYDGVLVSTTKKGAVNFSLPYTFFIQK</sequence>
<dbReference type="RefSeq" id="WP_087147755.1">
    <property type="nucleotide sequence ID" value="NZ_FUKJ01000324.1"/>
</dbReference>
<evidence type="ECO:0000313" key="3">
    <source>
        <dbReference type="Proteomes" id="UP000195442"/>
    </source>
</evidence>
<name>A0A1R4HE66_9GAMM</name>
<dbReference type="Pfam" id="PF13385">
    <property type="entry name" value="Laminin_G_3"/>
    <property type="match status" value="1"/>
</dbReference>
<evidence type="ECO:0008006" key="4">
    <source>
        <dbReference type="Google" id="ProtNLM"/>
    </source>
</evidence>
<evidence type="ECO:0000313" key="2">
    <source>
        <dbReference type="EMBL" id="SJM94321.1"/>
    </source>
</evidence>
<keyword evidence="3" id="KW-1185">Reference proteome</keyword>
<proteinExistence type="predicted"/>
<dbReference type="EMBL" id="FUKJ01000324">
    <property type="protein sequence ID" value="SJM94321.1"/>
    <property type="molecule type" value="Genomic_DNA"/>
</dbReference>
<dbReference type="AlphaFoldDB" id="A0A1R4HE66"/>
<accession>A0A1R4HE66</accession>
<protein>
    <recommendedName>
        <fullName evidence="4">LamG domain-containing protein</fullName>
    </recommendedName>
</protein>
<keyword evidence="1" id="KW-0732">Signal</keyword>
<dbReference type="SUPFAM" id="SSF49899">
    <property type="entry name" value="Concanavalin A-like lectins/glucanases"/>
    <property type="match status" value="1"/>
</dbReference>
<reference evidence="3" key="1">
    <citation type="submission" date="2017-02" db="EMBL/GenBank/DDBJ databases">
        <authorList>
            <person name="Daims H."/>
        </authorList>
    </citation>
    <scope>NUCLEOTIDE SEQUENCE [LARGE SCALE GENOMIC DNA]</scope>
</reference>